<feature type="compositionally biased region" description="Low complexity" evidence="4">
    <location>
        <begin position="334"/>
        <end position="347"/>
    </location>
</feature>
<dbReference type="Pfam" id="PF07730">
    <property type="entry name" value="HisKA_3"/>
    <property type="match status" value="1"/>
</dbReference>
<evidence type="ECO:0000313" key="8">
    <source>
        <dbReference type="Proteomes" id="UP001596160"/>
    </source>
</evidence>
<accession>A0ABW0AMS3</accession>
<evidence type="ECO:0000256" key="3">
    <source>
        <dbReference type="ARBA" id="ARBA00023012"/>
    </source>
</evidence>
<feature type="region of interest" description="Disordered" evidence="4">
    <location>
        <begin position="321"/>
        <end position="348"/>
    </location>
</feature>
<dbReference type="CDD" id="cd16917">
    <property type="entry name" value="HATPase_UhpB-NarQ-NarX-like"/>
    <property type="match status" value="1"/>
</dbReference>
<keyword evidence="5" id="KW-0472">Membrane</keyword>
<evidence type="ECO:0000313" key="7">
    <source>
        <dbReference type="EMBL" id="MFC5153317.1"/>
    </source>
</evidence>
<feature type="transmembrane region" description="Helical" evidence="5">
    <location>
        <begin position="12"/>
        <end position="34"/>
    </location>
</feature>
<keyword evidence="3" id="KW-0902">Two-component regulatory system</keyword>
<evidence type="ECO:0000256" key="5">
    <source>
        <dbReference type="SAM" id="Phobius"/>
    </source>
</evidence>
<dbReference type="InterPro" id="IPR003594">
    <property type="entry name" value="HATPase_dom"/>
</dbReference>
<gene>
    <name evidence="7" type="ORF">ACFPRH_16400</name>
</gene>
<feature type="transmembrane region" description="Helical" evidence="5">
    <location>
        <begin position="40"/>
        <end position="63"/>
    </location>
</feature>
<evidence type="ECO:0000256" key="2">
    <source>
        <dbReference type="ARBA" id="ARBA00022777"/>
    </source>
</evidence>
<keyword evidence="5" id="KW-0812">Transmembrane</keyword>
<evidence type="ECO:0000256" key="4">
    <source>
        <dbReference type="SAM" id="MobiDB-lite"/>
    </source>
</evidence>
<dbReference type="InterPro" id="IPR050482">
    <property type="entry name" value="Sensor_HK_TwoCompSys"/>
</dbReference>
<dbReference type="RefSeq" id="WP_344479839.1">
    <property type="nucleotide sequence ID" value="NZ_BAAASB010000013.1"/>
</dbReference>
<dbReference type="Gene3D" id="1.20.5.1930">
    <property type="match status" value="1"/>
</dbReference>
<comment type="caution">
    <text evidence="7">The sequence shown here is derived from an EMBL/GenBank/DDBJ whole genome shotgun (WGS) entry which is preliminary data.</text>
</comment>
<protein>
    <submittedName>
        <fullName evidence="7">Sensor histidine kinase</fullName>
    </submittedName>
</protein>
<dbReference type="InterPro" id="IPR011712">
    <property type="entry name" value="Sig_transdc_His_kin_sub3_dim/P"/>
</dbReference>
<feature type="domain" description="Histidine kinase/HSP90-like ATPase" evidence="6">
    <location>
        <begin position="277"/>
        <end position="385"/>
    </location>
</feature>
<dbReference type="PANTHER" id="PTHR24421:SF63">
    <property type="entry name" value="SENSOR HISTIDINE KINASE DESK"/>
    <property type="match status" value="1"/>
</dbReference>
<organism evidence="7 8">
    <name type="scientific">Streptomyces amakusaensis</name>
    <dbReference type="NCBI Taxonomy" id="67271"/>
    <lineage>
        <taxon>Bacteria</taxon>
        <taxon>Bacillati</taxon>
        <taxon>Actinomycetota</taxon>
        <taxon>Actinomycetes</taxon>
        <taxon>Kitasatosporales</taxon>
        <taxon>Streptomycetaceae</taxon>
        <taxon>Streptomyces</taxon>
    </lineage>
</organism>
<dbReference type="Gene3D" id="3.30.565.10">
    <property type="entry name" value="Histidine kinase-like ATPase, C-terminal domain"/>
    <property type="match status" value="1"/>
</dbReference>
<reference evidence="8" key="1">
    <citation type="journal article" date="2019" name="Int. J. Syst. Evol. Microbiol.">
        <title>The Global Catalogue of Microorganisms (GCM) 10K type strain sequencing project: providing services to taxonomists for standard genome sequencing and annotation.</title>
        <authorList>
            <consortium name="The Broad Institute Genomics Platform"/>
            <consortium name="The Broad Institute Genome Sequencing Center for Infectious Disease"/>
            <person name="Wu L."/>
            <person name="Ma J."/>
        </authorList>
    </citation>
    <scope>NUCLEOTIDE SEQUENCE [LARGE SCALE GENOMIC DNA]</scope>
    <source>
        <strain evidence="8">PCU 266</strain>
    </source>
</reference>
<proteinExistence type="predicted"/>
<dbReference type="InterPro" id="IPR036890">
    <property type="entry name" value="HATPase_C_sf"/>
</dbReference>
<keyword evidence="8" id="KW-1185">Reference proteome</keyword>
<evidence type="ECO:0000259" key="6">
    <source>
        <dbReference type="SMART" id="SM00387"/>
    </source>
</evidence>
<evidence type="ECO:0000256" key="1">
    <source>
        <dbReference type="ARBA" id="ARBA00022679"/>
    </source>
</evidence>
<dbReference type="PANTHER" id="PTHR24421">
    <property type="entry name" value="NITRATE/NITRITE SENSOR PROTEIN NARX-RELATED"/>
    <property type="match status" value="1"/>
</dbReference>
<dbReference type="Pfam" id="PF02518">
    <property type="entry name" value="HATPase_c"/>
    <property type="match status" value="1"/>
</dbReference>
<keyword evidence="1" id="KW-0808">Transferase</keyword>
<dbReference type="GO" id="GO:0016301">
    <property type="term" value="F:kinase activity"/>
    <property type="evidence" value="ECO:0007669"/>
    <property type="project" value="UniProtKB-KW"/>
</dbReference>
<keyword evidence="2 7" id="KW-0418">Kinase</keyword>
<dbReference type="SUPFAM" id="SSF55874">
    <property type="entry name" value="ATPase domain of HSP90 chaperone/DNA topoisomerase II/histidine kinase"/>
    <property type="match status" value="1"/>
</dbReference>
<feature type="transmembrane region" description="Helical" evidence="5">
    <location>
        <begin position="75"/>
        <end position="103"/>
    </location>
</feature>
<sequence>MKRIGAHPSELGPPSSFAMLPWLLLGTGALSTLFQGGTPYPWIGGIGLLVFNTLYVNLAFRAFDKTTREAPATRWLLLALAVIGFGLAAGYGGAWLLFFPLLGLATGTVLRGRQVKIWIVLLTVGASGVAFLREGWGAVGIAYGTFISGMVSTAILALSEAVGKLLETRQELARIAVEKERLRFSRDLHDLLGHTLSVIVVKSEVARRLGPKDMEAALAEIADIESVGRQALTEIREAVTGYREGTLTTELDRARLALTASGIEPVVHQSGTPLAPQTAALLGWVVREAVTNAVRHSAATTCEITVRGTADRARVTVVDDGVGVPAGGREKDAPFAADPADPASRADGTGLRGLAERLAAVGGSLEAGPLGRGGFRVSAELPMDDDPMAFLSGTRAEAIPGAGPAR</sequence>
<dbReference type="SMART" id="SM00387">
    <property type="entry name" value="HATPase_c"/>
    <property type="match status" value="1"/>
</dbReference>
<keyword evidence="5" id="KW-1133">Transmembrane helix</keyword>
<feature type="transmembrane region" description="Helical" evidence="5">
    <location>
        <begin position="115"/>
        <end position="132"/>
    </location>
</feature>
<dbReference type="Proteomes" id="UP001596160">
    <property type="component" value="Unassembled WGS sequence"/>
</dbReference>
<name>A0ABW0AMS3_9ACTN</name>
<feature type="transmembrane region" description="Helical" evidence="5">
    <location>
        <begin position="139"/>
        <end position="159"/>
    </location>
</feature>
<dbReference type="EMBL" id="JBHSKP010000009">
    <property type="protein sequence ID" value="MFC5153317.1"/>
    <property type="molecule type" value="Genomic_DNA"/>
</dbReference>